<proteinExistence type="predicted"/>
<dbReference type="PANTHER" id="PTHR33116:SF78">
    <property type="entry name" value="OS12G0587133 PROTEIN"/>
    <property type="match status" value="1"/>
</dbReference>
<dbReference type="AlphaFoldDB" id="A0AAQ3SZ69"/>
<evidence type="ECO:0000313" key="2">
    <source>
        <dbReference type="EMBL" id="WVZ62274.1"/>
    </source>
</evidence>
<name>A0AAQ3SZ69_PASNO</name>
<dbReference type="SUPFAM" id="SSF56672">
    <property type="entry name" value="DNA/RNA polymerases"/>
    <property type="match status" value="1"/>
</dbReference>
<sequence length="1082" mass="120908">MSLAVTNVYAPADHSLTDVFLSEMEEVVAEMSGPWLIIGDFNLLRDASEKNTPNFNQSLADAFNWWIQESALNELPLLDRLFTWSNKRTDPTLARLDRAFFNIDLGSVFPNSTLTSLVHSTSDHTPLLASITTTIPRSTLFRFENSWLQNSTFLPRASRAWEAVPHHGDAAGVLARCLKEVRGAAKVWSRSVRAPSSVKCNYKFLLHLFDLLEEHRQLSVGEQALREIAREQLAAVARTMAAYWKQRGKVRAIKHEDACTKYFMAKASQRLRKNQIRGVQCDGQVLYDHQSKTEALTKYYEQLLGSSVLTSWGFDLDMLYATRERVQQDALIAPFSEQEFGTALKSINKNSAPGPDGFGAGFYSAAWNFIKPVVMSFADGFYKGEIQLSRVNRAYIVLLPKKQGTLQPGDFRPISLQNLSVKLLTKMLTMRVQEQIQRIVAIDQTGFIRGRSISENFVLATELVQCCHKRKAAVLVFKLDFAKAFDSVDWDSLLRILVVRGFPTAWCGWINDLLRSSLSAVLVNGVPGRWINCKRGLRQGDPISPYLFILVADVLQALITSSGEVHHPLVPNLPCPILQYADDTLLIIPAVQEEVQALKNLLDLFSAATGLRINFQKSTMVPMNVTMEHAQELQGVMGCKLEGFPQVYLGLPLSNVKLNLSTFSAVVSKVDKRLAGWQGKMLNAKGRSVLVNSVLDGTVTYSMAALLLPPGVFAALDQRRRAFLWSGAEQKTKGGQCLIAWPGVCTPKECGGLGIKDLALQNQCLLLKMLHRLYSPGDSAWAAWALEGLDLISLKGPLAVGAHWDALRCVLPLYRSITIVRVESGDATNFWDDVWLGEKTLAEQYPALFSHALPPAISVAAAKHRGLRRFLVPRLTRAAEVELNVLQTALSDIQLSTESDQRSSPFIRGDGSLQAGSIYRTIKRNVAAAPPFTEFVWDNKAPPKVQYFGWLLVQQRIKCRYNLKKKNIIDDDGGVETPNHLILQCPFAKHIWARLHIDTADHDVSSLWELPRPLMVPAAHYNMFLLMVSWFLWKHRNDVTFNGLAPCRCRLKTALLDAAPLWRHRLPVASATCNPSLTSKIQ</sequence>
<dbReference type="InterPro" id="IPR043502">
    <property type="entry name" value="DNA/RNA_pol_sf"/>
</dbReference>
<dbReference type="EMBL" id="CP144747">
    <property type="protein sequence ID" value="WVZ62274.1"/>
    <property type="molecule type" value="Genomic_DNA"/>
</dbReference>
<dbReference type="InterPro" id="IPR026960">
    <property type="entry name" value="RVT-Znf"/>
</dbReference>
<dbReference type="SUPFAM" id="SSF56219">
    <property type="entry name" value="DNase I-like"/>
    <property type="match status" value="1"/>
</dbReference>
<dbReference type="CDD" id="cd01650">
    <property type="entry name" value="RT_nLTR_like"/>
    <property type="match status" value="1"/>
</dbReference>
<dbReference type="PROSITE" id="PS50878">
    <property type="entry name" value="RT_POL"/>
    <property type="match status" value="1"/>
</dbReference>
<reference evidence="2 3" key="1">
    <citation type="submission" date="2024-02" db="EMBL/GenBank/DDBJ databases">
        <title>High-quality chromosome-scale genome assembly of Pensacola bahiagrass (Paspalum notatum Flugge var. saurae).</title>
        <authorList>
            <person name="Vega J.M."/>
            <person name="Podio M."/>
            <person name="Orjuela J."/>
            <person name="Siena L.A."/>
            <person name="Pessino S.C."/>
            <person name="Combes M.C."/>
            <person name="Mariac C."/>
            <person name="Albertini E."/>
            <person name="Pupilli F."/>
            <person name="Ortiz J.P.A."/>
            <person name="Leblanc O."/>
        </authorList>
    </citation>
    <scope>NUCLEOTIDE SEQUENCE [LARGE SCALE GENOMIC DNA]</scope>
    <source>
        <strain evidence="2">R1</strain>
        <tissue evidence="2">Leaf</tissue>
    </source>
</reference>
<dbReference type="Gene3D" id="3.60.10.10">
    <property type="entry name" value="Endonuclease/exonuclease/phosphatase"/>
    <property type="match status" value="1"/>
</dbReference>
<gene>
    <name evidence="2" type="ORF">U9M48_012038</name>
</gene>
<dbReference type="PANTHER" id="PTHR33116">
    <property type="entry name" value="REVERSE TRANSCRIPTASE ZINC-BINDING DOMAIN-CONTAINING PROTEIN-RELATED-RELATED"/>
    <property type="match status" value="1"/>
</dbReference>
<evidence type="ECO:0000313" key="3">
    <source>
        <dbReference type="Proteomes" id="UP001341281"/>
    </source>
</evidence>
<dbReference type="InterPro" id="IPR036691">
    <property type="entry name" value="Endo/exonu/phosph_ase_sf"/>
</dbReference>
<dbReference type="Pfam" id="PF13966">
    <property type="entry name" value="zf-RVT"/>
    <property type="match status" value="1"/>
</dbReference>
<keyword evidence="3" id="KW-1185">Reference proteome</keyword>
<feature type="domain" description="Reverse transcriptase" evidence="1">
    <location>
        <begin position="380"/>
        <end position="653"/>
    </location>
</feature>
<evidence type="ECO:0000259" key="1">
    <source>
        <dbReference type="PROSITE" id="PS50878"/>
    </source>
</evidence>
<dbReference type="InterPro" id="IPR000477">
    <property type="entry name" value="RT_dom"/>
</dbReference>
<dbReference type="Proteomes" id="UP001341281">
    <property type="component" value="Chromosome 03"/>
</dbReference>
<dbReference type="Pfam" id="PF00078">
    <property type="entry name" value="RVT_1"/>
    <property type="match status" value="1"/>
</dbReference>
<protein>
    <recommendedName>
        <fullName evidence="1">Reverse transcriptase domain-containing protein</fullName>
    </recommendedName>
</protein>
<accession>A0AAQ3SZ69</accession>
<organism evidence="2 3">
    <name type="scientific">Paspalum notatum var. saurae</name>
    <dbReference type="NCBI Taxonomy" id="547442"/>
    <lineage>
        <taxon>Eukaryota</taxon>
        <taxon>Viridiplantae</taxon>
        <taxon>Streptophyta</taxon>
        <taxon>Embryophyta</taxon>
        <taxon>Tracheophyta</taxon>
        <taxon>Spermatophyta</taxon>
        <taxon>Magnoliopsida</taxon>
        <taxon>Liliopsida</taxon>
        <taxon>Poales</taxon>
        <taxon>Poaceae</taxon>
        <taxon>PACMAD clade</taxon>
        <taxon>Panicoideae</taxon>
        <taxon>Andropogonodae</taxon>
        <taxon>Paspaleae</taxon>
        <taxon>Paspalinae</taxon>
        <taxon>Paspalum</taxon>
    </lineage>
</organism>